<evidence type="ECO:0000313" key="1">
    <source>
        <dbReference type="EMBL" id="MFC5813608.1"/>
    </source>
</evidence>
<reference evidence="2" key="1">
    <citation type="journal article" date="2019" name="Int. J. Syst. Evol. Microbiol.">
        <title>The Global Catalogue of Microorganisms (GCM) 10K type strain sequencing project: providing services to taxonomists for standard genome sequencing and annotation.</title>
        <authorList>
            <consortium name="The Broad Institute Genomics Platform"/>
            <consortium name="The Broad Institute Genome Sequencing Center for Infectious Disease"/>
            <person name="Wu L."/>
            <person name="Ma J."/>
        </authorList>
    </citation>
    <scope>NUCLEOTIDE SEQUENCE [LARGE SCALE GENOMIC DNA]</scope>
    <source>
        <strain evidence="2">CGMCC 4.7106</strain>
    </source>
</reference>
<dbReference type="Proteomes" id="UP001596096">
    <property type="component" value="Unassembled WGS sequence"/>
</dbReference>
<comment type="caution">
    <text evidence="1">The sequence shown here is derived from an EMBL/GenBank/DDBJ whole genome shotgun (WGS) entry which is preliminary data.</text>
</comment>
<organism evidence="1 2">
    <name type="scientific">Nonomuraea harbinensis</name>
    <dbReference type="NCBI Taxonomy" id="1286938"/>
    <lineage>
        <taxon>Bacteria</taxon>
        <taxon>Bacillati</taxon>
        <taxon>Actinomycetota</taxon>
        <taxon>Actinomycetes</taxon>
        <taxon>Streptosporangiales</taxon>
        <taxon>Streptosporangiaceae</taxon>
        <taxon>Nonomuraea</taxon>
    </lineage>
</organism>
<accession>A0ABW1BLR4</accession>
<keyword evidence="2" id="KW-1185">Reference proteome</keyword>
<evidence type="ECO:0000313" key="2">
    <source>
        <dbReference type="Proteomes" id="UP001596096"/>
    </source>
</evidence>
<sequence length="42" mass="4862">MSSLLEELARREAAARRRIEEIREQIAGLTYRCRTSRTACHG</sequence>
<dbReference type="RefSeq" id="WP_281429242.1">
    <property type="nucleotide sequence ID" value="NZ_JAHKRN010000001.1"/>
</dbReference>
<name>A0ABW1BLR4_9ACTN</name>
<dbReference type="EMBL" id="JBHSNW010000001">
    <property type="protein sequence ID" value="MFC5813608.1"/>
    <property type="molecule type" value="Genomic_DNA"/>
</dbReference>
<protein>
    <submittedName>
        <fullName evidence="1">Uncharacterized protein</fullName>
    </submittedName>
</protein>
<gene>
    <name evidence="1" type="ORF">ACFPUY_00835</name>
</gene>
<proteinExistence type="predicted"/>